<dbReference type="InterPro" id="IPR041489">
    <property type="entry name" value="PDZ_6"/>
</dbReference>
<evidence type="ECO:0000313" key="3">
    <source>
        <dbReference type="EMBL" id="PXW51177.1"/>
    </source>
</evidence>
<gene>
    <name evidence="3" type="ORF">C7450_12168</name>
</gene>
<proteinExistence type="predicted"/>
<sequence length="807" mass="83032">MVRCLQGHPFDASANEVCPICAAREAKGGVTPAKMPASGGVHGEQAPPPPAPWQKSPLVWTVAGIVVLGAIVYVLQPKTVPPAPPELQKQASADRSAPPSEATPAPQSTPRPVPVSPANPAPVVVPTQASTPLGRVEAMVAAMKALRAAPLPAGFSAWTGGRAPVAADLPDGAKTLLQIGGIGKDALGTYLRMEASRTSTPTTKVKLLEQAFVLGEAPAAALEIAEILKISDPARAFAFAREAGDRGVVAGDGLAVALAGANPAAFPLPDAVRRRFYERSNASVKDAGAGLDTSALPEPTDVLCGRVRNGDTAAITEAGTRGSKGDLEAAGCFTAALLVDFNNLPQSGVPATPARPNAALAREVISRLTPSSDRQPGFIDAMAGDFALGANGGDVNPVEAAIWFLHAASLAPDVSLPSNEAPAVARYAEAMATLRPPTSDAVAVVLDPLRAAIIEPAPAPKTAKRLDIGIAAFPVPSKLASDNGLTAGQGALVGRFVRGSAAEAQGLLVGDIVTAVNGKPVENADNLSTLVEQTTNGKPVLDFIRNGQRRTLQILAAAVQVAPAGPAQPAPPAQARNKPVAPGSADPVCWSDTLSLAEKRSRGCLTAEAKTGPGSSLAVLDDLPYLRISCCDGLTPRFTEVQLPGDPPEDLARRWVAWMPDRSILLVDGYTSAAAAQQAASYAQSTADPAARSASSVRYQRALIALDDHTVPAQAKIDSTIVTVESGKYPLPSGSGNLQLYTRCFFMMVSRPYVLCNAHLPGTVAVVTYVRQTKATDSKVTSGPMQLLSALLAEGMINGSLPASPPP</sequence>
<comment type="caution">
    <text evidence="3">The sequence shown here is derived from an EMBL/GenBank/DDBJ whole genome shotgun (WGS) entry which is preliminary data.</text>
</comment>
<evidence type="ECO:0000313" key="4">
    <source>
        <dbReference type="Proteomes" id="UP000248021"/>
    </source>
</evidence>
<protein>
    <submittedName>
        <fullName evidence="3">PDZ domain-containing protein</fullName>
    </submittedName>
</protein>
<feature type="region of interest" description="Disordered" evidence="1">
    <location>
        <begin position="32"/>
        <end position="52"/>
    </location>
</feature>
<dbReference type="Proteomes" id="UP000248021">
    <property type="component" value="Unassembled WGS sequence"/>
</dbReference>
<feature type="region of interest" description="Disordered" evidence="1">
    <location>
        <begin position="84"/>
        <end position="123"/>
    </location>
</feature>
<dbReference type="Pfam" id="PF17820">
    <property type="entry name" value="PDZ_6"/>
    <property type="match status" value="1"/>
</dbReference>
<reference evidence="3 4" key="1">
    <citation type="submission" date="2018-05" db="EMBL/GenBank/DDBJ databases">
        <title>Genomic Encyclopedia of Type Strains, Phase IV (KMG-IV): sequencing the most valuable type-strain genomes for metagenomic binning, comparative biology and taxonomic classification.</title>
        <authorList>
            <person name="Goeker M."/>
        </authorList>
    </citation>
    <scope>NUCLEOTIDE SEQUENCE [LARGE SCALE GENOMIC DNA]</scope>
    <source>
        <strain evidence="3 4">DSM 6462</strain>
    </source>
</reference>
<dbReference type="SMART" id="SM00228">
    <property type="entry name" value="PDZ"/>
    <property type="match status" value="1"/>
</dbReference>
<evidence type="ECO:0000259" key="2">
    <source>
        <dbReference type="PROSITE" id="PS50106"/>
    </source>
</evidence>
<feature type="domain" description="PDZ" evidence="2">
    <location>
        <begin position="484"/>
        <end position="523"/>
    </location>
</feature>
<dbReference type="InterPro" id="IPR001478">
    <property type="entry name" value="PDZ"/>
</dbReference>
<dbReference type="EMBL" id="QJJK01000021">
    <property type="protein sequence ID" value="PXW51177.1"/>
    <property type="molecule type" value="Genomic_DNA"/>
</dbReference>
<name>A0A2V3TTS3_9HYPH</name>
<dbReference type="AlphaFoldDB" id="A0A2V3TTS3"/>
<dbReference type="InterPro" id="IPR036034">
    <property type="entry name" value="PDZ_sf"/>
</dbReference>
<dbReference type="SUPFAM" id="SSF50156">
    <property type="entry name" value="PDZ domain-like"/>
    <property type="match status" value="1"/>
</dbReference>
<feature type="region of interest" description="Disordered" evidence="1">
    <location>
        <begin position="564"/>
        <end position="584"/>
    </location>
</feature>
<dbReference type="PROSITE" id="PS50106">
    <property type="entry name" value="PDZ"/>
    <property type="match status" value="1"/>
</dbReference>
<dbReference type="RefSeq" id="WP_170147545.1">
    <property type="nucleotide sequence ID" value="NZ_JAHBRY010000004.1"/>
</dbReference>
<organism evidence="3 4">
    <name type="scientific">Chelatococcus asaccharovorans</name>
    <dbReference type="NCBI Taxonomy" id="28210"/>
    <lineage>
        <taxon>Bacteria</taxon>
        <taxon>Pseudomonadati</taxon>
        <taxon>Pseudomonadota</taxon>
        <taxon>Alphaproteobacteria</taxon>
        <taxon>Hyphomicrobiales</taxon>
        <taxon>Chelatococcaceae</taxon>
        <taxon>Chelatococcus</taxon>
    </lineage>
</organism>
<accession>A0A2V3TTS3</accession>
<keyword evidence="4" id="KW-1185">Reference proteome</keyword>
<feature type="compositionally biased region" description="Pro residues" evidence="1">
    <location>
        <begin position="107"/>
        <end position="120"/>
    </location>
</feature>
<evidence type="ECO:0000256" key="1">
    <source>
        <dbReference type="SAM" id="MobiDB-lite"/>
    </source>
</evidence>
<dbReference type="Gene3D" id="2.30.42.10">
    <property type="match status" value="1"/>
</dbReference>